<name>A0A377GC00_9GAMM</name>
<dbReference type="OrthoDB" id="5653138at2"/>
<gene>
    <name evidence="1" type="ORF">NCTC11370_02419</name>
</gene>
<dbReference type="AlphaFoldDB" id="A0A377GC00"/>
<dbReference type="STRING" id="1094715.GCA_000236165_02263"/>
<dbReference type="Proteomes" id="UP000254554">
    <property type="component" value="Unassembled WGS sequence"/>
</dbReference>
<dbReference type="GeneID" id="93293187"/>
<accession>A0A377GC00</accession>
<dbReference type="EMBL" id="UGGT01000001">
    <property type="protein sequence ID" value="STO22332.1"/>
    <property type="molecule type" value="Genomic_DNA"/>
</dbReference>
<keyword evidence="2" id="KW-1185">Reference proteome</keyword>
<proteinExistence type="predicted"/>
<organism evidence="1 2">
    <name type="scientific">Fluoribacter dumoffii</name>
    <dbReference type="NCBI Taxonomy" id="463"/>
    <lineage>
        <taxon>Bacteria</taxon>
        <taxon>Pseudomonadati</taxon>
        <taxon>Pseudomonadota</taxon>
        <taxon>Gammaproteobacteria</taxon>
        <taxon>Legionellales</taxon>
        <taxon>Legionellaceae</taxon>
        <taxon>Fluoribacter</taxon>
    </lineage>
</organism>
<dbReference type="RefSeq" id="WP_019350119.1">
    <property type="nucleotide sequence ID" value="NZ_UGGT01000001.1"/>
</dbReference>
<reference evidence="1 2" key="1">
    <citation type="submission" date="2018-06" db="EMBL/GenBank/DDBJ databases">
        <authorList>
            <consortium name="Pathogen Informatics"/>
            <person name="Doyle S."/>
        </authorList>
    </citation>
    <scope>NUCLEOTIDE SEQUENCE [LARGE SCALE GENOMIC DNA]</scope>
    <source>
        <strain evidence="1 2">NCTC11370</strain>
    </source>
</reference>
<sequence>MYFKNEAYSHLTTTKPSLNDLKNQFSKFTLDCGFFRANAKRQIEGLQNNYDALILYYGKIIEETNKQIATDAGILKEVEAYGEDGDALQSRIKNELGRLNSYLQEIQSQLAKTTSLKRLCSLNPGELFEEAIKNKSSALLIAQTPELSAKITSSQFTQITHKDAEIVKLLALILMKREYSFATPTIFAELKLQAQTEGDKFFIAEKENEAVSYLLLKIKHYLDKKIAQALQEKTTPWALGYFGSRHKLTIGEKKISVPQGIYELKRLLDHPGNHLPVEILSKMQNMLHKKNIENKDESLFTQFKRLISLLFGYRQSQETSKEYEYLEQVTLGGRAIP</sequence>
<evidence type="ECO:0000313" key="1">
    <source>
        <dbReference type="EMBL" id="STO22332.1"/>
    </source>
</evidence>
<evidence type="ECO:0000313" key="2">
    <source>
        <dbReference type="Proteomes" id="UP000254554"/>
    </source>
</evidence>
<protein>
    <submittedName>
        <fullName evidence="1">Uncharacterized protein</fullName>
    </submittedName>
</protein>